<evidence type="ECO:0000313" key="7">
    <source>
        <dbReference type="EMBL" id="TDD85879.1"/>
    </source>
</evidence>
<dbReference type="Pfam" id="PF00440">
    <property type="entry name" value="TetR_N"/>
    <property type="match status" value="1"/>
</dbReference>
<keyword evidence="2 4" id="KW-0238">DNA-binding</keyword>
<evidence type="ECO:0000256" key="2">
    <source>
        <dbReference type="ARBA" id="ARBA00023125"/>
    </source>
</evidence>
<organism evidence="7 8">
    <name type="scientific">Actinomadura darangshiensis</name>
    <dbReference type="NCBI Taxonomy" id="705336"/>
    <lineage>
        <taxon>Bacteria</taxon>
        <taxon>Bacillati</taxon>
        <taxon>Actinomycetota</taxon>
        <taxon>Actinomycetes</taxon>
        <taxon>Streptosporangiales</taxon>
        <taxon>Thermomonosporaceae</taxon>
        <taxon>Actinomadura</taxon>
    </lineage>
</organism>
<dbReference type="InterPro" id="IPR009057">
    <property type="entry name" value="Homeodomain-like_sf"/>
</dbReference>
<feature type="DNA-binding region" description="H-T-H motif" evidence="4">
    <location>
        <begin position="52"/>
        <end position="71"/>
    </location>
</feature>
<dbReference type="GO" id="GO:0003700">
    <property type="term" value="F:DNA-binding transcription factor activity"/>
    <property type="evidence" value="ECO:0007669"/>
    <property type="project" value="TreeGrafter"/>
</dbReference>
<dbReference type="InterPro" id="IPR001647">
    <property type="entry name" value="HTH_TetR"/>
</dbReference>
<feature type="region of interest" description="Disordered" evidence="5">
    <location>
        <begin position="1"/>
        <end position="24"/>
    </location>
</feature>
<evidence type="ECO:0000256" key="5">
    <source>
        <dbReference type="SAM" id="MobiDB-lite"/>
    </source>
</evidence>
<evidence type="ECO:0000256" key="1">
    <source>
        <dbReference type="ARBA" id="ARBA00023015"/>
    </source>
</evidence>
<evidence type="ECO:0000256" key="4">
    <source>
        <dbReference type="PROSITE-ProRule" id="PRU00335"/>
    </source>
</evidence>
<proteinExistence type="predicted"/>
<evidence type="ECO:0000256" key="3">
    <source>
        <dbReference type="ARBA" id="ARBA00023163"/>
    </source>
</evidence>
<keyword evidence="8" id="KW-1185">Reference proteome</keyword>
<dbReference type="PANTHER" id="PTHR30055">
    <property type="entry name" value="HTH-TYPE TRANSCRIPTIONAL REGULATOR RUTR"/>
    <property type="match status" value="1"/>
</dbReference>
<dbReference type="Gene3D" id="1.10.357.10">
    <property type="entry name" value="Tetracycline Repressor, domain 2"/>
    <property type="match status" value="1"/>
</dbReference>
<name>A0A4R5BJR3_9ACTN</name>
<dbReference type="PRINTS" id="PR00455">
    <property type="entry name" value="HTHTETR"/>
</dbReference>
<keyword evidence="1" id="KW-0805">Transcription regulation</keyword>
<dbReference type="GO" id="GO:0000976">
    <property type="term" value="F:transcription cis-regulatory region binding"/>
    <property type="evidence" value="ECO:0007669"/>
    <property type="project" value="TreeGrafter"/>
</dbReference>
<comment type="caution">
    <text evidence="7">The sequence shown here is derived from an EMBL/GenBank/DDBJ whole genome shotgun (WGS) entry which is preliminary data.</text>
</comment>
<feature type="compositionally biased region" description="Basic residues" evidence="5">
    <location>
        <begin position="1"/>
        <end position="12"/>
    </location>
</feature>
<feature type="domain" description="HTH tetR-type" evidence="6">
    <location>
        <begin position="29"/>
        <end position="89"/>
    </location>
</feature>
<evidence type="ECO:0000259" key="6">
    <source>
        <dbReference type="PROSITE" id="PS50977"/>
    </source>
</evidence>
<protein>
    <submittedName>
        <fullName evidence="7">TetR/AcrR family transcriptional regulator</fullName>
    </submittedName>
</protein>
<gene>
    <name evidence="7" type="ORF">E1293_10345</name>
</gene>
<dbReference type="SUPFAM" id="SSF46689">
    <property type="entry name" value="Homeodomain-like"/>
    <property type="match status" value="1"/>
</dbReference>
<keyword evidence="3" id="KW-0804">Transcription</keyword>
<dbReference type="Proteomes" id="UP000295578">
    <property type="component" value="Unassembled WGS sequence"/>
</dbReference>
<reference evidence="7 8" key="1">
    <citation type="submission" date="2019-03" db="EMBL/GenBank/DDBJ databases">
        <title>Draft genome sequences of novel Actinobacteria.</title>
        <authorList>
            <person name="Sahin N."/>
            <person name="Ay H."/>
            <person name="Saygin H."/>
        </authorList>
    </citation>
    <scope>NUCLEOTIDE SEQUENCE [LARGE SCALE GENOMIC DNA]</scope>
    <source>
        <strain evidence="7 8">DSM 45941</strain>
    </source>
</reference>
<dbReference type="InterPro" id="IPR050109">
    <property type="entry name" value="HTH-type_TetR-like_transc_reg"/>
</dbReference>
<dbReference type="AlphaFoldDB" id="A0A4R5BJR3"/>
<sequence>MLYPHPHRRTRPPGRYPRGVGTRKAALPPERRDELLDVATREFADNGFDGASLNRIIRACGMSKSSFYYYYESKEALFDAAVTRIVDGLRGDLKIPDPGDLAAPGFWDEVERVGTDLMQVAGRNPRLIDFWRLFYATGAPSGEGSPLGRARAGIDDWLGRALAAGRAAGAVRDDMPPSLQGELTLAALWTIDAWALRNLWRTDADEAMRIKCLQVGVIRRMVGTG</sequence>
<dbReference type="PROSITE" id="PS50977">
    <property type="entry name" value="HTH_TETR_2"/>
    <property type="match status" value="1"/>
</dbReference>
<dbReference type="OrthoDB" id="4541465at2"/>
<evidence type="ECO:0000313" key="8">
    <source>
        <dbReference type="Proteomes" id="UP000295578"/>
    </source>
</evidence>
<dbReference type="PANTHER" id="PTHR30055:SF234">
    <property type="entry name" value="HTH-TYPE TRANSCRIPTIONAL REGULATOR BETI"/>
    <property type="match status" value="1"/>
</dbReference>
<accession>A0A4R5BJR3</accession>
<dbReference type="EMBL" id="SMKY01000033">
    <property type="protein sequence ID" value="TDD85879.1"/>
    <property type="molecule type" value="Genomic_DNA"/>
</dbReference>